<evidence type="ECO:0000259" key="1">
    <source>
        <dbReference type="Pfam" id="PF00534"/>
    </source>
</evidence>
<dbReference type="SUPFAM" id="SSF53756">
    <property type="entry name" value="UDP-Glycosyltransferase/glycogen phosphorylase"/>
    <property type="match status" value="1"/>
</dbReference>
<accession>A0ABT3RJQ9</accession>
<dbReference type="RefSeq" id="WP_266053784.1">
    <property type="nucleotide sequence ID" value="NZ_JAPFQO010000011.1"/>
</dbReference>
<sequence>MKVAIVHEWFVDYAGSERVVEQLLQVYPEADLFSVIDFMPDHLRKHILNKRANTTFIQKLPFARKHYRNYLALMPLAIEQLDVSAYDVVISSSHAVAKGVITHAGQVHICYCHSPIRYAWDLYHQYLRESGLNKGLKGLLAKSILHYMRMWDYTTANRPDHFIANSSYIARRIKKVYNREASIIYPPVDVDSFSISMAKEDFYLTASRLVPYKKVDMIVETFAQLPDKKLVVIGDGPDFNKIKAKVRSNIVFMGYQPFEVLKTHMQKARAFIFAAEEDFGIIPVEAQACGTPVIAFGKGGACETVIEGVTGILYKEQHVRSLVNAIYEFESRITDFAPSVIRKNAERFSSEAFKTKMSEFVKESYHKTN</sequence>
<dbReference type="InterPro" id="IPR028098">
    <property type="entry name" value="Glyco_trans_4-like_N"/>
</dbReference>
<dbReference type="EMBL" id="JAPFQO010000011">
    <property type="protein sequence ID" value="MCX2741547.1"/>
    <property type="molecule type" value="Genomic_DNA"/>
</dbReference>
<feature type="domain" description="Glycosyltransferase subfamily 4-like N-terminal" evidence="2">
    <location>
        <begin position="15"/>
        <end position="191"/>
    </location>
</feature>
<dbReference type="InterPro" id="IPR050194">
    <property type="entry name" value="Glycosyltransferase_grp1"/>
</dbReference>
<gene>
    <name evidence="3" type="ORF">OO017_16425</name>
</gene>
<evidence type="ECO:0000313" key="3">
    <source>
        <dbReference type="EMBL" id="MCX2741547.1"/>
    </source>
</evidence>
<dbReference type="Pfam" id="PF00534">
    <property type="entry name" value="Glycos_transf_1"/>
    <property type="match status" value="1"/>
</dbReference>
<dbReference type="PANTHER" id="PTHR45947">
    <property type="entry name" value="SULFOQUINOVOSYL TRANSFERASE SQD2"/>
    <property type="match status" value="1"/>
</dbReference>
<organism evidence="3 4">
    <name type="scientific">Pontibacter anaerobius</name>
    <dbReference type="NCBI Taxonomy" id="2993940"/>
    <lineage>
        <taxon>Bacteria</taxon>
        <taxon>Pseudomonadati</taxon>
        <taxon>Bacteroidota</taxon>
        <taxon>Cytophagia</taxon>
        <taxon>Cytophagales</taxon>
        <taxon>Hymenobacteraceae</taxon>
        <taxon>Pontibacter</taxon>
    </lineage>
</organism>
<dbReference type="PANTHER" id="PTHR45947:SF3">
    <property type="entry name" value="SULFOQUINOVOSYL TRANSFERASE SQD2"/>
    <property type="match status" value="1"/>
</dbReference>
<reference evidence="3 4" key="1">
    <citation type="submission" date="2022-11" db="EMBL/GenBank/DDBJ databases">
        <title>The characterization of three novel Bacteroidetes species and genomic analysis of their roles in tidal elemental geochemical cycles.</title>
        <authorList>
            <person name="Ma K.-J."/>
        </authorList>
    </citation>
    <scope>NUCLEOTIDE SEQUENCE [LARGE SCALE GENOMIC DNA]</scope>
    <source>
        <strain evidence="3 4">M82</strain>
    </source>
</reference>
<keyword evidence="4" id="KW-1185">Reference proteome</keyword>
<name>A0ABT3RJQ9_9BACT</name>
<dbReference type="CDD" id="cd03804">
    <property type="entry name" value="GT4_WbaZ-like"/>
    <property type="match status" value="1"/>
</dbReference>
<dbReference type="InterPro" id="IPR001296">
    <property type="entry name" value="Glyco_trans_1"/>
</dbReference>
<comment type="caution">
    <text evidence="3">The sequence shown here is derived from an EMBL/GenBank/DDBJ whole genome shotgun (WGS) entry which is preliminary data.</text>
</comment>
<dbReference type="Gene3D" id="3.40.50.2000">
    <property type="entry name" value="Glycogen Phosphorylase B"/>
    <property type="match status" value="2"/>
</dbReference>
<feature type="domain" description="Glycosyl transferase family 1" evidence="1">
    <location>
        <begin position="199"/>
        <end position="331"/>
    </location>
</feature>
<dbReference type="Pfam" id="PF13439">
    <property type="entry name" value="Glyco_transf_4"/>
    <property type="match status" value="1"/>
</dbReference>
<protein>
    <submittedName>
        <fullName evidence="3">Glycosyltransferase family 4 protein</fullName>
    </submittedName>
</protein>
<dbReference type="Proteomes" id="UP001207228">
    <property type="component" value="Unassembled WGS sequence"/>
</dbReference>
<evidence type="ECO:0000313" key="4">
    <source>
        <dbReference type="Proteomes" id="UP001207228"/>
    </source>
</evidence>
<proteinExistence type="predicted"/>
<evidence type="ECO:0000259" key="2">
    <source>
        <dbReference type="Pfam" id="PF13439"/>
    </source>
</evidence>